<name>A0ABZ1D5B7_9TREE</name>
<reference evidence="3 4" key="1">
    <citation type="submission" date="2024-01" db="EMBL/GenBank/DDBJ databases">
        <title>Comparative genomics of Cryptococcus and Kwoniella reveals pathogenesis evolution and contrasting modes of karyotype evolution via chromosome fusion or intercentromeric recombination.</title>
        <authorList>
            <person name="Coelho M.A."/>
            <person name="David-Palma M."/>
            <person name="Shea T."/>
            <person name="Bowers K."/>
            <person name="McGinley-Smith S."/>
            <person name="Mohammad A.W."/>
            <person name="Gnirke A."/>
            <person name="Yurkov A.M."/>
            <person name="Nowrousian M."/>
            <person name="Sun S."/>
            <person name="Cuomo C.A."/>
            <person name="Heitman J."/>
        </authorList>
    </citation>
    <scope>NUCLEOTIDE SEQUENCE [LARGE SCALE GENOMIC DNA]</scope>
    <source>
        <strain evidence="3">CBS 11374</strain>
    </source>
</reference>
<proteinExistence type="inferred from homology"/>
<evidence type="ECO:0000256" key="2">
    <source>
        <dbReference type="ARBA" id="ARBA00023002"/>
    </source>
</evidence>
<protein>
    <recommendedName>
        <fullName evidence="5">Short-chain dehydrogenase</fullName>
    </recommendedName>
</protein>
<dbReference type="Proteomes" id="UP001329825">
    <property type="component" value="Chromosome 8"/>
</dbReference>
<dbReference type="PRINTS" id="PR00081">
    <property type="entry name" value="GDHRDH"/>
</dbReference>
<dbReference type="InterPro" id="IPR036291">
    <property type="entry name" value="NAD(P)-bd_dom_sf"/>
</dbReference>
<evidence type="ECO:0000313" key="4">
    <source>
        <dbReference type="Proteomes" id="UP001329825"/>
    </source>
</evidence>
<dbReference type="PANTHER" id="PTHR24320:SF143">
    <property type="entry name" value="NAD(P)-BINDING PROTEIN"/>
    <property type="match status" value="1"/>
</dbReference>
<keyword evidence="2" id="KW-0560">Oxidoreductase</keyword>
<dbReference type="EMBL" id="CP141888">
    <property type="protein sequence ID" value="WRT68998.1"/>
    <property type="molecule type" value="Genomic_DNA"/>
</dbReference>
<dbReference type="PANTHER" id="PTHR24320">
    <property type="entry name" value="RETINOL DEHYDROGENASE"/>
    <property type="match status" value="1"/>
</dbReference>
<organism evidence="3 4">
    <name type="scientific">Kwoniella shivajii</name>
    <dbReference type="NCBI Taxonomy" id="564305"/>
    <lineage>
        <taxon>Eukaryota</taxon>
        <taxon>Fungi</taxon>
        <taxon>Dikarya</taxon>
        <taxon>Basidiomycota</taxon>
        <taxon>Agaricomycotina</taxon>
        <taxon>Tremellomycetes</taxon>
        <taxon>Tremellales</taxon>
        <taxon>Cryptococcaceae</taxon>
        <taxon>Kwoniella</taxon>
    </lineage>
</organism>
<dbReference type="Pfam" id="PF00106">
    <property type="entry name" value="adh_short"/>
    <property type="match status" value="1"/>
</dbReference>
<dbReference type="RefSeq" id="XP_062793737.1">
    <property type="nucleotide sequence ID" value="XM_062937686.1"/>
</dbReference>
<accession>A0ABZ1D5B7</accession>
<gene>
    <name evidence="3" type="ORF">IL334_005980</name>
</gene>
<dbReference type="InterPro" id="IPR002347">
    <property type="entry name" value="SDR_fam"/>
</dbReference>
<evidence type="ECO:0000256" key="1">
    <source>
        <dbReference type="ARBA" id="ARBA00006484"/>
    </source>
</evidence>
<evidence type="ECO:0000313" key="3">
    <source>
        <dbReference type="EMBL" id="WRT68998.1"/>
    </source>
</evidence>
<dbReference type="Gene3D" id="3.40.50.720">
    <property type="entry name" value="NAD(P)-binding Rossmann-like Domain"/>
    <property type="match status" value="1"/>
</dbReference>
<sequence length="341" mass="36540">MVAPAGLFSNRYKVEDMPDLTGKVAVVTGGSRGIGEAIVSALVQKNCNVHIVASTEEHAKEAISNVSEKNPNAPQLIKFHQIDLGNLKSVVSLAEKLSSELDRLDMLYLIAGIGVAPFGLTQDGVGNHFGINHLAGMTLTDGLLDLMIKTSKEKQSGNGNGNELDKFSSRIVSESSELHRTSPSDLKCESLEEFSQDRDETVLYGRSKCLNILYIKQLAKAHLPTLTSSSPIIPASVHPGGVATEQEAGAAQAYPILGSVLQAASKVLFMSPEQGAESALWAGTAPAAAERRQEVQGRYFTEADGKVDTESDQAKQDDLAIKLWDLSVKVIQDKAGYTIKH</sequence>
<evidence type="ECO:0008006" key="5">
    <source>
        <dbReference type="Google" id="ProtNLM"/>
    </source>
</evidence>
<dbReference type="SUPFAM" id="SSF51735">
    <property type="entry name" value="NAD(P)-binding Rossmann-fold domains"/>
    <property type="match status" value="1"/>
</dbReference>
<keyword evidence="4" id="KW-1185">Reference proteome</keyword>
<dbReference type="GeneID" id="87958110"/>
<comment type="similarity">
    <text evidence="1">Belongs to the short-chain dehydrogenases/reductases (SDR) family.</text>
</comment>